<dbReference type="InterPro" id="IPR007577">
    <property type="entry name" value="GlycoTrfase_DXD_sugar-bd_CS"/>
</dbReference>
<evidence type="ECO:0000256" key="1">
    <source>
        <dbReference type="SAM" id="Phobius"/>
    </source>
</evidence>
<protein>
    <recommendedName>
        <fullName evidence="4">Alpha-1,4-N-acetylglucosaminyltransferase</fullName>
    </recommendedName>
</protein>
<dbReference type="Pfam" id="PF04488">
    <property type="entry name" value="Gly_transf_sug"/>
    <property type="match status" value="1"/>
</dbReference>
<gene>
    <name evidence="2" type="ORF">NTJ_03250</name>
</gene>
<keyword evidence="3" id="KW-1185">Reference proteome</keyword>
<dbReference type="PANTHER" id="PTHR46830:SF1">
    <property type="entry name" value="ALPHA-1,4-N-ACETYLGLUCOSAMINYLTRANSFERASE"/>
    <property type="match status" value="1"/>
</dbReference>
<evidence type="ECO:0000313" key="3">
    <source>
        <dbReference type="Proteomes" id="UP001307889"/>
    </source>
</evidence>
<proteinExistence type="predicted"/>
<evidence type="ECO:0008006" key="4">
    <source>
        <dbReference type="Google" id="ProtNLM"/>
    </source>
</evidence>
<dbReference type="Gene3D" id="3.90.550.20">
    <property type="match status" value="1"/>
</dbReference>
<organism evidence="2 3">
    <name type="scientific">Nesidiocoris tenuis</name>
    <dbReference type="NCBI Taxonomy" id="355587"/>
    <lineage>
        <taxon>Eukaryota</taxon>
        <taxon>Metazoa</taxon>
        <taxon>Ecdysozoa</taxon>
        <taxon>Arthropoda</taxon>
        <taxon>Hexapoda</taxon>
        <taxon>Insecta</taxon>
        <taxon>Pterygota</taxon>
        <taxon>Neoptera</taxon>
        <taxon>Paraneoptera</taxon>
        <taxon>Hemiptera</taxon>
        <taxon>Heteroptera</taxon>
        <taxon>Panheteroptera</taxon>
        <taxon>Cimicomorpha</taxon>
        <taxon>Miridae</taxon>
        <taxon>Dicyphina</taxon>
        <taxon>Nesidiocoris</taxon>
    </lineage>
</organism>
<reference evidence="2 3" key="1">
    <citation type="submission" date="2023-09" db="EMBL/GenBank/DDBJ databases">
        <title>Nesidiocoris tenuis whole genome shotgun sequence.</title>
        <authorList>
            <person name="Shibata T."/>
            <person name="Shimoda M."/>
            <person name="Kobayashi T."/>
            <person name="Uehara T."/>
        </authorList>
    </citation>
    <scope>NUCLEOTIDE SEQUENCE [LARGE SCALE GENOMIC DNA]</scope>
    <source>
        <strain evidence="2 3">Japan</strain>
    </source>
</reference>
<dbReference type="SUPFAM" id="SSF53448">
    <property type="entry name" value="Nucleotide-diphospho-sugar transferases"/>
    <property type="match status" value="1"/>
</dbReference>
<feature type="transmembrane region" description="Helical" evidence="1">
    <location>
        <begin position="7"/>
        <end position="27"/>
    </location>
</feature>
<name>A0ABN7ADS4_9HEMI</name>
<accession>A0ABN7ADS4</accession>
<keyword evidence="1" id="KW-0472">Membrane</keyword>
<evidence type="ECO:0000313" key="2">
    <source>
        <dbReference type="EMBL" id="BES90441.1"/>
    </source>
</evidence>
<dbReference type="InterPro" id="IPR029044">
    <property type="entry name" value="Nucleotide-diphossugar_trans"/>
</dbReference>
<dbReference type="PANTHER" id="PTHR46830">
    <property type="entry name" value="TRANSFERASE, PUTATIVE-RELATED"/>
    <property type="match status" value="1"/>
</dbReference>
<keyword evidence="1" id="KW-0812">Transmembrane</keyword>
<dbReference type="Proteomes" id="UP001307889">
    <property type="component" value="Chromosome 2"/>
</dbReference>
<keyword evidence="1" id="KW-1133">Transmembrane helix</keyword>
<sequence length="340" mass="39210">MNRFRNSNILGSCAVVFLLGITIFYWYQCCDCNAKILPVKCHDRSSVSVSVRGADLDFDGFDNELGSPTGEYVVPNIVHFIHFGNGSTTFIQAVCILAAIKNQKPEKLLIHTDQRNFDGGRYWHVVRDHPLAEGVVHVEHLPLPESIFEQPLSQGWRMFHGSDIGRLQVLMAHGGIYLDMDSYVVRSLDDFRRYEMTLGWEDVSGGGISNQVILAHKNARFLKEWMYSYKDDYQSREWFYNAGVRPTQLLRERPHLVHRVKRLLAEWTDPVKLVYVGLSKDWTIHYAIHLLINHQYMIGRNLSQTATYPVVFNETNILLYEANIRDMALAVYPFDKTNPL</sequence>
<dbReference type="EMBL" id="AP028910">
    <property type="protein sequence ID" value="BES90441.1"/>
    <property type="molecule type" value="Genomic_DNA"/>
</dbReference>